<dbReference type="RefSeq" id="WP_188688641.1">
    <property type="nucleotide sequence ID" value="NZ_BMIR01000001.1"/>
</dbReference>
<keyword evidence="5" id="KW-1185">Reference proteome</keyword>
<reference evidence="4" key="2">
    <citation type="submission" date="2020-09" db="EMBL/GenBank/DDBJ databases">
        <authorList>
            <person name="Sun Q."/>
            <person name="Zhou Y."/>
        </authorList>
    </citation>
    <scope>NUCLEOTIDE SEQUENCE</scope>
    <source>
        <strain evidence="4">CGMCC 1.15371</strain>
    </source>
</reference>
<dbReference type="PROSITE" id="PS50887">
    <property type="entry name" value="GGDEF"/>
    <property type="match status" value="1"/>
</dbReference>
<dbReference type="InterPro" id="IPR035965">
    <property type="entry name" value="PAS-like_dom_sf"/>
</dbReference>
<evidence type="ECO:0000313" key="4">
    <source>
        <dbReference type="EMBL" id="GGE29842.1"/>
    </source>
</evidence>
<dbReference type="CDD" id="cd01949">
    <property type="entry name" value="GGDEF"/>
    <property type="match status" value="1"/>
</dbReference>
<feature type="domain" description="PAS" evidence="1">
    <location>
        <begin position="260"/>
        <end position="330"/>
    </location>
</feature>
<dbReference type="EMBL" id="BMIR01000001">
    <property type="protein sequence ID" value="GGE29842.1"/>
    <property type="molecule type" value="Genomic_DNA"/>
</dbReference>
<dbReference type="InterPro" id="IPR000014">
    <property type="entry name" value="PAS"/>
</dbReference>
<dbReference type="InterPro" id="IPR052155">
    <property type="entry name" value="Biofilm_reg_signaling"/>
</dbReference>
<name>A0A8J2VKP8_9BACL</name>
<evidence type="ECO:0000259" key="2">
    <source>
        <dbReference type="PROSITE" id="PS50113"/>
    </source>
</evidence>
<reference evidence="4" key="1">
    <citation type="journal article" date="2014" name="Int. J. Syst. Evol. Microbiol.">
        <title>Complete genome sequence of Corynebacterium casei LMG S-19264T (=DSM 44701T), isolated from a smear-ripened cheese.</title>
        <authorList>
            <consortium name="US DOE Joint Genome Institute (JGI-PGF)"/>
            <person name="Walter F."/>
            <person name="Albersmeier A."/>
            <person name="Kalinowski J."/>
            <person name="Ruckert C."/>
        </authorList>
    </citation>
    <scope>NUCLEOTIDE SEQUENCE</scope>
    <source>
        <strain evidence="4">CGMCC 1.15371</strain>
    </source>
</reference>
<dbReference type="CDD" id="cd00130">
    <property type="entry name" value="PAS"/>
    <property type="match status" value="3"/>
</dbReference>
<proteinExistence type="predicted"/>
<dbReference type="PANTHER" id="PTHR44757:SF2">
    <property type="entry name" value="BIOFILM ARCHITECTURE MAINTENANCE PROTEIN MBAA"/>
    <property type="match status" value="1"/>
</dbReference>
<feature type="domain" description="PAC" evidence="2">
    <location>
        <begin position="83"/>
        <end position="134"/>
    </location>
</feature>
<dbReference type="Pfam" id="PF00990">
    <property type="entry name" value="GGDEF"/>
    <property type="match status" value="1"/>
</dbReference>
<dbReference type="InterPro" id="IPR000160">
    <property type="entry name" value="GGDEF_dom"/>
</dbReference>
<dbReference type="InterPro" id="IPR000700">
    <property type="entry name" value="PAS-assoc_C"/>
</dbReference>
<dbReference type="Pfam" id="PF08448">
    <property type="entry name" value="PAS_4"/>
    <property type="match status" value="2"/>
</dbReference>
<dbReference type="FunFam" id="3.30.70.270:FF:000001">
    <property type="entry name" value="Diguanylate cyclase domain protein"/>
    <property type="match status" value="1"/>
</dbReference>
<dbReference type="Pfam" id="PF08447">
    <property type="entry name" value="PAS_3"/>
    <property type="match status" value="1"/>
</dbReference>
<gene>
    <name evidence="4" type="ORF">GCM10011391_05460</name>
</gene>
<dbReference type="SUPFAM" id="SSF55785">
    <property type="entry name" value="PYP-like sensor domain (PAS domain)"/>
    <property type="match status" value="3"/>
</dbReference>
<dbReference type="SMART" id="SM00267">
    <property type="entry name" value="GGDEF"/>
    <property type="match status" value="1"/>
</dbReference>
<dbReference type="Proteomes" id="UP000628775">
    <property type="component" value="Unassembled WGS sequence"/>
</dbReference>
<evidence type="ECO:0000259" key="1">
    <source>
        <dbReference type="PROSITE" id="PS50112"/>
    </source>
</evidence>
<accession>A0A8J2VKP8</accession>
<dbReference type="NCBIfam" id="TIGR00229">
    <property type="entry name" value="sensory_box"/>
    <property type="match status" value="3"/>
</dbReference>
<organism evidence="4 5">
    <name type="scientific">Pullulanibacillus camelliae</name>
    <dbReference type="NCBI Taxonomy" id="1707096"/>
    <lineage>
        <taxon>Bacteria</taxon>
        <taxon>Bacillati</taxon>
        <taxon>Bacillota</taxon>
        <taxon>Bacilli</taxon>
        <taxon>Bacillales</taxon>
        <taxon>Sporolactobacillaceae</taxon>
        <taxon>Pullulanibacillus</taxon>
    </lineage>
</organism>
<evidence type="ECO:0008006" key="6">
    <source>
        <dbReference type="Google" id="ProtNLM"/>
    </source>
</evidence>
<sequence>MFSTIKQFKHMHLIHNHLSDMVFLVSVQDYNTFCYIDANKSAIENLPLPADFIGKSIQETLPPTEAELIISYYQQALAQRRSLTYEAEFCHTNVKHYFETVVTPVVEEDESCHVIIAIVRDITQRKLKEKALDRTKQELELIFEHAADALFTFDRHGRFIKVNPGFERLLGWTQAELQQDPTISIIPEKDRDEQEWILSRLEKGEVIYNNQSERLTKEGRIVHILSSYSPIIDDGELIAGVALYKDITELKKMENELMESEARYRLIADNTSDLIRVVSAQGVTLYASPSHKKILGVDPEFYINKSFLTFAHPDDMFLLEEMLATILRTKAPYSVEFRRLNKHQKSLWMEARGNPILGDDGEVHTVVFISRDIQEQKEREAHMKHVALHDPLTDLPNRRLFEEQLSEAMKQSQRTGGRIAVFFIDCDHFKEINDSYGHGVGDQVIQLFAERLRKAIREGDVVSRVGGDEFQVLLTSVKSRESVLAIARRMIKSMREPLVVEGHVLRLTASIGISFYKRGLKSEADFLAEADQALYVAKSKGRNCFSVYSDKYQSGPWQQLKKLVSRKQKPQD</sequence>
<feature type="domain" description="PAC" evidence="2">
    <location>
        <begin position="333"/>
        <end position="385"/>
    </location>
</feature>
<dbReference type="NCBIfam" id="TIGR00254">
    <property type="entry name" value="GGDEF"/>
    <property type="match status" value="1"/>
</dbReference>
<dbReference type="SMART" id="SM00086">
    <property type="entry name" value="PAC"/>
    <property type="match status" value="3"/>
</dbReference>
<dbReference type="InterPro" id="IPR029787">
    <property type="entry name" value="Nucleotide_cyclase"/>
</dbReference>
<dbReference type="SMART" id="SM00091">
    <property type="entry name" value="PAS"/>
    <property type="match status" value="3"/>
</dbReference>
<evidence type="ECO:0000259" key="3">
    <source>
        <dbReference type="PROSITE" id="PS50887"/>
    </source>
</evidence>
<feature type="domain" description="PAS" evidence="1">
    <location>
        <begin position="135"/>
        <end position="205"/>
    </location>
</feature>
<dbReference type="Gene3D" id="3.30.450.20">
    <property type="entry name" value="PAS domain"/>
    <property type="match status" value="3"/>
</dbReference>
<protein>
    <recommendedName>
        <fullName evidence="6">Diguanylate cyclase</fullName>
    </recommendedName>
</protein>
<dbReference type="AlphaFoldDB" id="A0A8J2VKP8"/>
<dbReference type="Gene3D" id="3.30.70.270">
    <property type="match status" value="1"/>
</dbReference>
<dbReference type="InterPro" id="IPR013655">
    <property type="entry name" value="PAS_fold_3"/>
</dbReference>
<dbReference type="PANTHER" id="PTHR44757">
    <property type="entry name" value="DIGUANYLATE CYCLASE DGCP"/>
    <property type="match status" value="1"/>
</dbReference>
<feature type="domain" description="GGDEF" evidence="3">
    <location>
        <begin position="417"/>
        <end position="550"/>
    </location>
</feature>
<feature type="domain" description="PAC" evidence="2">
    <location>
        <begin position="208"/>
        <end position="259"/>
    </location>
</feature>
<dbReference type="InterPro" id="IPR043128">
    <property type="entry name" value="Rev_trsase/Diguanyl_cyclase"/>
</dbReference>
<dbReference type="InterPro" id="IPR013656">
    <property type="entry name" value="PAS_4"/>
</dbReference>
<comment type="caution">
    <text evidence="4">The sequence shown here is derived from an EMBL/GenBank/DDBJ whole genome shotgun (WGS) entry which is preliminary data.</text>
</comment>
<dbReference type="PROSITE" id="PS50112">
    <property type="entry name" value="PAS"/>
    <property type="match status" value="2"/>
</dbReference>
<evidence type="ECO:0000313" key="5">
    <source>
        <dbReference type="Proteomes" id="UP000628775"/>
    </source>
</evidence>
<dbReference type="SUPFAM" id="SSF55073">
    <property type="entry name" value="Nucleotide cyclase"/>
    <property type="match status" value="1"/>
</dbReference>
<dbReference type="PROSITE" id="PS50113">
    <property type="entry name" value="PAC"/>
    <property type="match status" value="3"/>
</dbReference>
<dbReference type="InterPro" id="IPR001610">
    <property type="entry name" value="PAC"/>
</dbReference>